<dbReference type="EMBL" id="KB469303">
    <property type="protein sequence ID" value="EPQ54656.1"/>
    <property type="molecule type" value="Genomic_DNA"/>
</dbReference>
<dbReference type="OrthoDB" id="26899at2759"/>
<keyword evidence="4" id="KW-0808">Transferase</keyword>
<comment type="subcellular location">
    <subcellularLocation>
        <location evidence="1">Nucleus</location>
    </subcellularLocation>
</comment>
<dbReference type="GO" id="GO:0004842">
    <property type="term" value="F:ubiquitin-protein transferase activity"/>
    <property type="evidence" value="ECO:0007669"/>
    <property type="project" value="InterPro"/>
</dbReference>
<dbReference type="GO" id="GO:0000724">
    <property type="term" value="P:double-strand break repair via homologous recombination"/>
    <property type="evidence" value="ECO:0007669"/>
    <property type="project" value="InterPro"/>
</dbReference>
<dbReference type="InterPro" id="IPR003613">
    <property type="entry name" value="Ubox_domain"/>
</dbReference>
<keyword evidence="6 10" id="KW-0863">Zinc-finger</keyword>
<evidence type="ECO:0000256" key="5">
    <source>
        <dbReference type="ARBA" id="ARBA00022723"/>
    </source>
</evidence>
<evidence type="ECO:0000256" key="11">
    <source>
        <dbReference type="SAM" id="MobiDB-lite"/>
    </source>
</evidence>
<keyword evidence="8" id="KW-0862">Zinc</keyword>
<dbReference type="Pfam" id="PF11789">
    <property type="entry name" value="zf-Nse"/>
    <property type="match status" value="1"/>
</dbReference>
<evidence type="ECO:0000256" key="10">
    <source>
        <dbReference type="PROSITE-ProRule" id="PRU00452"/>
    </source>
</evidence>
<dbReference type="GO" id="GO:0016925">
    <property type="term" value="P:protein sumoylation"/>
    <property type="evidence" value="ECO:0007669"/>
    <property type="project" value="UniProtKB-UniPathway"/>
</dbReference>
<reference evidence="13 14" key="1">
    <citation type="journal article" date="2012" name="Science">
        <title>The Paleozoic origin of enzymatic lignin decomposition reconstructed from 31 fungal genomes.</title>
        <authorList>
            <person name="Floudas D."/>
            <person name="Binder M."/>
            <person name="Riley R."/>
            <person name="Barry K."/>
            <person name="Blanchette R.A."/>
            <person name="Henrissat B."/>
            <person name="Martinez A.T."/>
            <person name="Otillar R."/>
            <person name="Spatafora J.W."/>
            <person name="Yadav J.S."/>
            <person name="Aerts A."/>
            <person name="Benoit I."/>
            <person name="Boyd A."/>
            <person name="Carlson A."/>
            <person name="Copeland A."/>
            <person name="Coutinho P.M."/>
            <person name="de Vries R.P."/>
            <person name="Ferreira P."/>
            <person name="Findley K."/>
            <person name="Foster B."/>
            <person name="Gaskell J."/>
            <person name="Glotzer D."/>
            <person name="Gorecki P."/>
            <person name="Heitman J."/>
            <person name="Hesse C."/>
            <person name="Hori C."/>
            <person name="Igarashi K."/>
            <person name="Jurgens J.A."/>
            <person name="Kallen N."/>
            <person name="Kersten P."/>
            <person name="Kohler A."/>
            <person name="Kuees U."/>
            <person name="Kumar T.K.A."/>
            <person name="Kuo A."/>
            <person name="LaButti K."/>
            <person name="Larrondo L.F."/>
            <person name="Lindquist E."/>
            <person name="Ling A."/>
            <person name="Lombard V."/>
            <person name="Lucas S."/>
            <person name="Lundell T."/>
            <person name="Martin R."/>
            <person name="McLaughlin D.J."/>
            <person name="Morgenstern I."/>
            <person name="Morin E."/>
            <person name="Murat C."/>
            <person name="Nagy L.G."/>
            <person name="Nolan M."/>
            <person name="Ohm R.A."/>
            <person name="Patyshakuliyeva A."/>
            <person name="Rokas A."/>
            <person name="Ruiz-Duenas F.J."/>
            <person name="Sabat G."/>
            <person name="Salamov A."/>
            <person name="Samejima M."/>
            <person name="Schmutz J."/>
            <person name="Slot J.C."/>
            <person name="St John F."/>
            <person name="Stenlid J."/>
            <person name="Sun H."/>
            <person name="Sun S."/>
            <person name="Syed K."/>
            <person name="Tsang A."/>
            <person name="Wiebenga A."/>
            <person name="Young D."/>
            <person name="Pisabarro A."/>
            <person name="Eastwood D.C."/>
            <person name="Martin F."/>
            <person name="Cullen D."/>
            <person name="Grigoriev I.V."/>
            <person name="Hibbett D.S."/>
        </authorList>
    </citation>
    <scope>NUCLEOTIDE SEQUENCE [LARGE SCALE GENOMIC DNA]</scope>
    <source>
        <strain evidence="13 14">ATCC 11539</strain>
    </source>
</reference>
<dbReference type="HOGENOM" id="CLU_055164_0_0_1"/>
<name>S7Q3S5_GLOTA</name>
<evidence type="ECO:0000256" key="8">
    <source>
        <dbReference type="ARBA" id="ARBA00022833"/>
    </source>
</evidence>
<dbReference type="GO" id="GO:0061665">
    <property type="term" value="F:SUMO ligase activity"/>
    <property type="evidence" value="ECO:0007669"/>
    <property type="project" value="TreeGrafter"/>
</dbReference>
<dbReference type="PROSITE" id="PS51044">
    <property type="entry name" value="ZF_SP_RING"/>
    <property type="match status" value="1"/>
</dbReference>
<feature type="domain" description="SP-RING-type" evidence="12">
    <location>
        <begin position="236"/>
        <end position="316"/>
    </location>
</feature>
<keyword evidence="14" id="KW-1185">Reference proteome</keyword>
<dbReference type="SMART" id="SM00504">
    <property type="entry name" value="Ubox"/>
    <property type="match status" value="1"/>
</dbReference>
<comment type="similarity">
    <text evidence="3">Belongs to the NSE2 family.</text>
</comment>
<evidence type="ECO:0000256" key="3">
    <source>
        <dbReference type="ARBA" id="ARBA00008212"/>
    </source>
</evidence>
<dbReference type="GO" id="GO:0008270">
    <property type="term" value="F:zinc ion binding"/>
    <property type="evidence" value="ECO:0007669"/>
    <property type="project" value="UniProtKB-KW"/>
</dbReference>
<feature type="region of interest" description="Disordered" evidence="11">
    <location>
        <begin position="1"/>
        <end position="71"/>
    </location>
</feature>
<organism evidence="13 14">
    <name type="scientific">Gloeophyllum trabeum (strain ATCC 11539 / FP-39264 / Madison 617)</name>
    <name type="common">Brown rot fungus</name>
    <dbReference type="NCBI Taxonomy" id="670483"/>
    <lineage>
        <taxon>Eukaryota</taxon>
        <taxon>Fungi</taxon>
        <taxon>Dikarya</taxon>
        <taxon>Basidiomycota</taxon>
        <taxon>Agaricomycotina</taxon>
        <taxon>Agaricomycetes</taxon>
        <taxon>Gloeophyllales</taxon>
        <taxon>Gloeophyllaceae</taxon>
        <taxon>Gloeophyllum</taxon>
    </lineage>
</organism>
<dbReference type="GO" id="GO:0005634">
    <property type="term" value="C:nucleus"/>
    <property type="evidence" value="ECO:0007669"/>
    <property type="project" value="UniProtKB-SubCell"/>
</dbReference>
<dbReference type="PANTHER" id="PTHR21330:SF1">
    <property type="entry name" value="E3 SUMO-PROTEIN LIGASE NSE2"/>
    <property type="match status" value="1"/>
</dbReference>
<protein>
    <recommendedName>
        <fullName evidence="12">SP-RING-type domain-containing protein</fullName>
    </recommendedName>
</protein>
<evidence type="ECO:0000313" key="13">
    <source>
        <dbReference type="EMBL" id="EPQ54656.1"/>
    </source>
</evidence>
<accession>S7Q3S5</accession>
<evidence type="ECO:0000256" key="6">
    <source>
        <dbReference type="ARBA" id="ARBA00022771"/>
    </source>
</evidence>
<dbReference type="Gene3D" id="3.30.40.10">
    <property type="entry name" value="Zinc/RING finger domain, C3HC4 (zinc finger)"/>
    <property type="match status" value="1"/>
</dbReference>
<dbReference type="InterPro" id="IPR004181">
    <property type="entry name" value="Znf_MIZ"/>
</dbReference>
<dbReference type="STRING" id="670483.S7Q3S5"/>
<keyword evidence="7" id="KW-0833">Ubl conjugation pathway</keyword>
<evidence type="ECO:0000256" key="9">
    <source>
        <dbReference type="ARBA" id="ARBA00023242"/>
    </source>
</evidence>
<evidence type="ECO:0000256" key="1">
    <source>
        <dbReference type="ARBA" id="ARBA00004123"/>
    </source>
</evidence>
<feature type="region of interest" description="Disordered" evidence="11">
    <location>
        <begin position="217"/>
        <end position="240"/>
    </location>
</feature>
<feature type="compositionally biased region" description="Basic and acidic residues" evidence="11">
    <location>
        <begin position="315"/>
        <end position="324"/>
    </location>
</feature>
<sequence length="332" mass="37310">MPAAGTSRRRSRREPVEEPVAEDQGADAQEDIEEEERPARRSSKVVKKEVKSARIKVDESDDEKDEQVEGRIDVTNFKDQPLDVKEGTKLGGLASDWATMAKTLNSSAFNALKELAPSMAEAVDGDEGSKSLIELESTMRDLIDLESEMGCYEKTLDELHQLVIQGEKIDDVMSRYEENLAANIDEYKAKTSRQKYGKHQAYVDFRQRIFEVQQPGQAMPPINDFLPKEDGDDSDDDDEIEIGGMTQDYKCPLTLTILVNPLTSKHCHHSFSAEAIRDYLKRGPKTCPAAGCKQQLTLDDLEEDKDLARRAQAAARREARREQDSDADEVVE</sequence>
<keyword evidence="5" id="KW-0479">Metal-binding</keyword>
<gene>
    <name evidence="13" type="ORF">GLOTRDRAFT_130007</name>
</gene>
<dbReference type="OMA" id="CPATGCK"/>
<evidence type="ECO:0000256" key="2">
    <source>
        <dbReference type="ARBA" id="ARBA00004718"/>
    </source>
</evidence>
<dbReference type="Proteomes" id="UP000030669">
    <property type="component" value="Unassembled WGS sequence"/>
</dbReference>
<evidence type="ECO:0000256" key="7">
    <source>
        <dbReference type="ARBA" id="ARBA00022786"/>
    </source>
</evidence>
<dbReference type="KEGG" id="gtr:GLOTRDRAFT_130007"/>
<dbReference type="PANTHER" id="PTHR21330">
    <property type="entry name" value="E3 SUMO-PROTEIN LIGASE NSE2"/>
    <property type="match status" value="1"/>
</dbReference>
<dbReference type="GO" id="GO:0016567">
    <property type="term" value="P:protein ubiquitination"/>
    <property type="evidence" value="ECO:0007669"/>
    <property type="project" value="InterPro"/>
</dbReference>
<comment type="pathway">
    <text evidence="2">Protein modification; protein sumoylation.</text>
</comment>
<feature type="region of interest" description="Disordered" evidence="11">
    <location>
        <begin position="303"/>
        <end position="332"/>
    </location>
</feature>
<dbReference type="AlphaFoldDB" id="S7Q3S5"/>
<dbReference type="GO" id="GO:0030915">
    <property type="term" value="C:Smc5-Smc6 complex"/>
    <property type="evidence" value="ECO:0007669"/>
    <property type="project" value="InterPro"/>
</dbReference>
<evidence type="ECO:0000313" key="14">
    <source>
        <dbReference type="Proteomes" id="UP000030669"/>
    </source>
</evidence>
<evidence type="ECO:0000256" key="4">
    <source>
        <dbReference type="ARBA" id="ARBA00022679"/>
    </source>
</evidence>
<dbReference type="eggNOG" id="KOG2979">
    <property type="taxonomic scope" value="Eukaryota"/>
</dbReference>
<evidence type="ECO:0000259" key="12">
    <source>
        <dbReference type="PROSITE" id="PS51044"/>
    </source>
</evidence>
<dbReference type="GeneID" id="19302039"/>
<feature type="compositionally biased region" description="Acidic residues" evidence="11">
    <location>
        <begin position="230"/>
        <end position="240"/>
    </location>
</feature>
<dbReference type="InterPro" id="IPR026846">
    <property type="entry name" value="Nse2(Mms21)"/>
</dbReference>
<dbReference type="UniPathway" id="UPA00886"/>
<dbReference type="SUPFAM" id="SSF57850">
    <property type="entry name" value="RING/U-box"/>
    <property type="match status" value="1"/>
</dbReference>
<feature type="compositionally biased region" description="Basic and acidic residues" evidence="11">
    <location>
        <begin position="46"/>
        <end position="58"/>
    </location>
</feature>
<feature type="compositionally biased region" description="Acidic residues" evidence="11">
    <location>
        <begin position="17"/>
        <end position="36"/>
    </location>
</feature>
<dbReference type="CDD" id="cd16651">
    <property type="entry name" value="SPL-RING_NSE2"/>
    <property type="match status" value="1"/>
</dbReference>
<proteinExistence type="inferred from homology"/>
<dbReference type="InterPro" id="IPR013083">
    <property type="entry name" value="Znf_RING/FYVE/PHD"/>
</dbReference>
<keyword evidence="9" id="KW-0539">Nucleus</keyword>
<dbReference type="RefSeq" id="XP_007866925.1">
    <property type="nucleotide sequence ID" value="XM_007868734.1"/>
</dbReference>